<dbReference type="EMBL" id="NJET01000017">
    <property type="protein sequence ID" value="PHH65483.1"/>
    <property type="molecule type" value="Genomic_DNA"/>
</dbReference>
<feature type="repeat" description="WD" evidence="1">
    <location>
        <begin position="569"/>
        <end position="601"/>
    </location>
</feature>
<keyword evidence="4" id="KW-1185">Reference proteome</keyword>
<accession>A0A2C5YCY3</accession>
<dbReference type="STRING" id="1399860.A0A2C5YCY3"/>
<dbReference type="InterPro" id="IPR015943">
    <property type="entry name" value="WD40/YVTN_repeat-like_dom_sf"/>
</dbReference>
<dbReference type="PROSITE" id="PS50082">
    <property type="entry name" value="WD_REPEATS_2"/>
    <property type="match status" value="1"/>
</dbReference>
<proteinExistence type="predicted"/>
<dbReference type="Gene3D" id="2.130.10.10">
    <property type="entry name" value="YVTN repeat-like/Quinoprotein amine dehydrogenase"/>
    <property type="match status" value="1"/>
</dbReference>
<dbReference type="PROSITE" id="PS50294">
    <property type="entry name" value="WD_REPEATS_REGION"/>
    <property type="match status" value="1"/>
</dbReference>
<evidence type="ECO:0000313" key="4">
    <source>
        <dbReference type="Proteomes" id="UP000226192"/>
    </source>
</evidence>
<dbReference type="PANTHER" id="PTHR43991:SF12">
    <property type="entry name" value="WD REPEAT PROTEIN (AFU_ORTHOLOGUE AFUA_8G05640)"/>
    <property type="match status" value="1"/>
</dbReference>
<evidence type="ECO:0000256" key="2">
    <source>
        <dbReference type="SAM" id="MobiDB-lite"/>
    </source>
</evidence>
<feature type="region of interest" description="Disordered" evidence="2">
    <location>
        <begin position="1"/>
        <end position="114"/>
    </location>
</feature>
<dbReference type="SMART" id="SM00320">
    <property type="entry name" value="WD40"/>
    <property type="match status" value="2"/>
</dbReference>
<evidence type="ECO:0000313" key="3">
    <source>
        <dbReference type="EMBL" id="PHH65483.1"/>
    </source>
</evidence>
<organism evidence="3 4">
    <name type="scientific">Ophiocordyceps australis</name>
    <dbReference type="NCBI Taxonomy" id="1399860"/>
    <lineage>
        <taxon>Eukaryota</taxon>
        <taxon>Fungi</taxon>
        <taxon>Dikarya</taxon>
        <taxon>Ascomycota</taxon>
        <taxon>Pezizomycotina</taxon>
        <taxon>Sordariomycetes</taxon>
        <taxon>Hypocreomycetidae</taxon>
        <taxon>Hypocreales</taxon>
        <taxon>Ophiocordycipitaceae</taxon>
        <taxon>Ophiocordyceps</taxon>
    </lineage>
</organism>
<dbReference type="AlphaFoldDB" id="A0A2C5YCY3"/>
<dbReference type="SUPFAM" id="SSF101908">
    <property type="entry name" value="Putative isomerase YbhE"/>
    <property type="match status" value="1"/>
</dbReference>
<reference evidence="3 4" key="1">
    <citation type="submission" date="2017-06" db="EMBL/GenBank/DDBJ databases">
        <title>Ant-infecting Ophiocordyceps genomes reveal a high diversity of potential behavioral manipulation genes and a possible major role for enterotoxins.</title>
        <authorList>
            <person name="De Bekker C."/>
            <person name="Evans H.C."/>
            <person name="Brachmann A."/>
            <person name="Hughes D.P."/>
        </authorList>
    </citation>
    <scope>NUCLEOTIDE SEQUENCE [LARGE SCALE GENOMIC DNA]</scope>
    <source>
        <strain evidence="3 4">Map64</strain>
    </source>
</reference>
<gene>
    <name evidence="3" type="ORF">CDD81_2263</name>
</gene>
<comment type="caution">
    <text evidence="3">The sequence shown here is derived from an EMBL/GenBank/DDBJ whole genome shotgun (WGS) entry which is preliminary data.</text>
</comment>
<dbReference type="PANTHER" id="PTHR43991">
    <property type="entry name" value="WD REPEAT PROTEIN (AFU_ORTHOLOGUE AFUA_8G05640)-RELATED"/>
    <property type="match status" value="1"/>
</dbReference>
<dbReference type="Proteomes" id="UP000226192">
    <property type="component" value="Unassembled WGS sequence"/>
</dbReference>
<keyword evidence="1" id="KW-0853">WD repeat</keyword>
<dbReference type="InterPro" id="IPR001680">
    <property type="entry name" value="WD40_rpt"/>
</dbReference>
<feature type="compositionally biased region" description="Low complexity" evidence="2">
    <location>
        <begin position="45"/>
        <end position="58"/>
    </location>
</feature>
<protein>
    <submittedName>
        <fullName evidence="3">Uncharacterized protein</fullName>
    </submittedName>
</protein>
<name>A0A2C5YCY3_9HYPO</name>
<evidence type="ECO:0000256" key="1">
    <source>
        <dbReference type="PROSITE-ProRule" id="PRU00221"/>
    </source>
</evidence>
<sequence>MRPWSSSLGRHHDSDDDGDNQAVFNVNGAQPHNDGDRVASTLEHSAVSAAEAGAPAASYHQSKEEIDDDDDNYNNNNNDNDHGSQDYTSRFGAHTSSASSSQDKRPLAPEPLPPIAILDEDAQGQALSGQSNLNYNSCLMSLVTQDIYIASSDDDAEMSGSEGGAPLNNIVPANIPLGPYTTLHPNSTLQNHDNNANSNAMTSVDYQTQHNASHDATLAMDIDALSTSDSQSEPDVGDEAANVPFPMWLQEAAGLDAEFDGFGPVQASNPNPTILGSENYGLVAFLRQWAYEGHTRAATRLGTPHIGEVRRQADALVQDVTYEDLMGDKCDFQRLDWTSMQTTRDAARKRRRERYVNYVNRPGSDRIIHLHDRTMEPRDNFFRFKRMHFKSDISLAHFQLRSVLACPTRNFAYFSSPGGISRTDLASKSTVLALNLREFPAAGTVISTLDAGHGVLMGGTFNGDYCLKSLESEDNREFWEGQIASDAITNHLRIHTTRRSHKPVASIASNDHGFRVLDIETQKFVAHNTHQFALNCSALSPDGRLRVVVGDDPKVLIVNADSGEVLQQLAGHHDYGFACDWSEDGWTVATGFQDKAVKIWDARKWCTTSGRSSPLCSIRCEMAGARSLRFSPLGSGRPVLVAAEEADIINLIDAQTFCSKQTVGVFSEIGGVAFTNEGQDLNILCCDAHRGGLLQLERCGTETELFGRKWPLHFGYGTGQASPEQREWPRIRKPVSVEDAWAF</sequence>
<dbReference type="OrthoDB" id="20669at2759"/>